<dbReference type="NCBIfam" id="NF005559">
    <property type="entry name" value="PRK07231.1"/>
    <property type="match status" value="1"/>
</dbReference>
<gene>
    <name evidence="3" type="ORF">AZI87_01630</name>
</gene>
<dbReference type="SUPFAM" id="SSF51735">
    <property type="entry name" value="NAD(P)-binding Rossmann-fold domains"/>
    <property type="match status" value="1"/>
</dbReference>
<dbReference type="OrthoDB" id="5298949at2"/>
<dbReference type="InterPro" id="IPR002347">
    <property type="entry name" value="SDR_fam"/>
</dbReference>
<comment type="similarity">
    <text evidence="1">Belongs to the short-chain dehydrogenases/reductases (SDR) family.</text>
</comment>
<proteinExistence type="inferred from homology"/>
<dbReference type="NCBIfam" id="NF004818">
    <property type="entry name" value="PRK06172.1"/>
    <property type="match status" value="1"/>
</dbReference>
<dbReference type="GO" id="GO:0016491">
    <property type="term" value="F:oxidoreductase activity"/>
    <property type="evidence" value="ECO:0007669"/>
    <property type="project" value="UniProtKB-KW"/>
</dbReference>
<dbReference type="NCBIfam" id="NF009466">
    <property type="entry name" value="PRK12826.1-2"/>
    <property type="match status" value="1"/>
</dbReference>
<organism evidence="3 4">
    <name type="scientific">Bdellovibrio bacteriovorus</name>
    <dbReference type="NCBI Taxonomy" id="959"/>
    <lineage>
        <taxon>Bacteria</taxon>
        <taxon>Pseudomonadati</taxon>
        <taxon>Bdellovibrionota</taxon>
        <taxon>Bdellovibrionia</taxon>
        <taxon>Bdellovibrionales</taxon>
        <taxon>Pseudobdellovibrionaceae</taxon>
        <taxon>Bdellovibrio</taxon>
    </lineage>
</organism>
<keyword evidence="2" id="KW-0560">Oxidoreductase</keyword>
<dbReference type="RefSeq" id="WP_063204702.1">
    <property type="nucleotide sequence ID" value="NZ_LUKD01000001.1"/>
</dbReference>
<dbReference type="PRINTS" id="PR00081">
    <property type="entry name" value="GDHRDH"/>
</dbReference>
<dbReference type="PANTHER" id="PTHR24321:SF11">
    <property type="entry name" value="BLR0893 PROTEIN"/>
    <property type="match status" value="1"/>
</dbReference>
<dbReference type="PROSITE" id="PS00061">
    <property type="entry name" value="ADH_SHORT"/>
    <property type="match status" value="1"/>
</dbReference>
<evidence type="ECO:0000256" key="1">
    <source>
        <dbReference type="ARBA" id="ARBA00006484"/>
    </source>
</evidence>
<dbReference type="Proteomes" id="UP000075799">
    <property type="component" value="Unassembled WGS sequence"/>
</dbReference>
<comment type="caution">
    <text evidence="3">The sequence shown here is derived from an EMBL/GenBank/DDBJ whole genome shotgun (WGS) entry which is preliminary data.</text>
</comment>
<dbReference type="PANTHER" id="PTHR24321">
    <property type="entry name" value="DEHYDROGENASES, SHORT CHAIN"/>
    <property type="match status" value="1"/>
</dbReference>
<protein>
    <recommendedName>
        <fullName evidence="5">Short chain dehydrogenase</fullName>
    </recommendedName>
</protein>
<dbReference type="EMBL" id="LUKD01000001">
    <property type="protein sequence ID" value="KYG67998.1"/>
    <property type="molecule type" value="Genomic_DNA"/>
</dbReference>
<dbReference type="PRINTS" id="PR00080">
    <property type="entry name" value="SDRFAMILY"/>
</dbReference>
<evidence type="ECO:0008006" key="5">
    <source>
        <dbReference type="Google" id="ProtNLM"/>
    </source>
</evidence>
<dbReference type="Pfam" id="PF13561">
    <property type="entry name" value="adh_short_C2"/>
    <property type="match status" value="1"/>
</dbReference>
<evidence type="ECO:0000256" key="2">
    <source>
        <dbReference type="ARBA" id="ARBA00023002"/>
    </source>
</evidence>
<dbReference type="InterPro" id="IPR020904">
    <property type="entry name" value="Sc_DH/Rdtase_CS"/>
</dbReference>
<reference evidence="3 4" key="1">
    <citation type="submission" date="2016-03" db="EMBL/GenBank/DDBJ databases">
        <authorList>
            <person name="Ploux O."/>
        </authorList>
    </citation>
    <scope>NUCLEOTIDE SEQUENCE [LARGE SCALE GENOMIC DNA]</scope>
    <source>
        <strain evidence="3 4">EC13</strain>
    </source>
</reference>
<evidence type="ECO:0000313" key="3">
    <source>
        <dbReference type="EMBL" id="KYG67998.1"/>
    </source>
</evidence>
<name>A0A161PRY5_BDEBC</name>
<dbReference type="Gene3D" id="3.40.50.720">
    <property type="entry name" value="NAD(P)-binding Rossmann-like Domain"/>
    <property type="match status" value="1"/>
</dbReference>
<accession>A0A161PRY5</accession>
<sequence length="256" mass="26858">MAGLTYDYSGKVVLVTGAGSGIGRASAIAFAQEGAWVAVSDKSEEGGIETVRLIVQNGGEAVFFPCDVSNPVAVKTLAEHVEKRMGPISHAFNNAGIEGEQAFVTDATEENWNKVIDVNLRSIWLCMKYEIPSMIKGGGGAIVNCSSIAGLVGFKAIPAYVASKHGVIGLTKNAALEYASQNIRVNAVCPGVIQTPMVDRFTKGDPVALEELKRSTPMGRVGSPEEIAAAVVWLCSDQASFVTGHALVADGGWMAQ</sequence>
<dbReference type="FunFam" id="3.40.50.720:FF:000084">
    <property type="entry name" value="Short-chain dehydrogenase reductase"/>
    <property type="match status" value="1"/>
</dbReference>
<evidence type="ECO:0000313" key="4">
    <source>
        <dbReference type="Proteomes" id="UP000075799"/>
    </source>
</evidence>
<dbReference type="InterPro" id="IPR036291">
    <property type="entry name" value="NAD(P)-bd_dom_sf"/>
</dbReference>
<dbReference type="AlphaFoldDB" id="A0A161PRY5"/>